<dbReference type="Proteomes" id="UP000023152">
    <property type="component" value="Unassembled WGS sequence"/>
</dbReference>
<evidence type="ECO:0000313" key="5">
    <source>
        <dbReference type="Proteomes" id="UP000023152"/>
    </source>
</evidence>
<dbReference type="Gene3D" id="2.170.270.10">
    <property type="entry name" value="SET domain"/>
    <property type="match status" value="1"/>
</dbReference>
<dbReference type="InterPro" id="IPR046341">
    <property type="entry name" value="SET_dom_sf"/>
</dbReference>
<dbReference type="AlphaFoldDB" id="X6LW61"/>
<evidence type="ECO:0000313" key="4">
    <source>
        <dbReference type="EMBL" id="ETO05616.1"/>
    </source>
</evidence>
<keyword evidence="2" id="KW-1133">Transmembrane helix</keyword>
<dbReference type="SUPFAM" id="SSF82199">
    <property type="entry name" value="SET domain"/>
    <property type="match status" value="1"/>
</dbReference>
<feature type="compositionally biased region" description="Low complexity" evidence="1">
    <location>
        <begin position="145"/>
        <end position="156"/>
    </location>
</feature>
<dbReference type="EMBL" id="ASPP01027925">
    <property type="protein sequence ID" value="ETO05616.1"/>
    <property type="molecule type" value="Genomic_DNA"/>
</dbReference>
<protein>
    <recommendedName>
        <fullName evidence="3">SET domain-containing protein</fullName>
    </recommendedName>
</protein>
<evidence type="ECO:0000256" key="2">
    <source>
        <dbReference type="SAM" id="Phobius"/>
    </source>
</evidence>
<dbReference type="Pfam" id="PF00856">
    <property type="entry name" value="SET"/>
    <property type="match status" value="1"/>
</dbReference>
<feature type="domain" description="SET" evidence="3">
    <location>
        <begin position="31"/>
        <end position="77"/>
    </location>
</feature>
<keyword evidence="2" id="KW-0472">Membrane</keyword>
<name>X6LW61_RETFI</name>
<proteinExistence type="predicted"/>
<keyword evidence="5" id="KW-1185">Reference proteome</keyword>
<dbReference type="InterPro" id="IPR001214">
    <property type="entry name" value="SET_dom"/>
</dbReference>
<evidence type="ECO:0000259" key="3">
    <source>
        <dbReference type="Pfam" id="PF00856"/>
    </source>
</evidence>
<feature type="region of interest" description="Disordered" evidence="1">
    <location>
        <begin position="144"/>
        <end position="165"/>
    </location>
</feature>
<keyword evidence="2" id="KW-0812">Transmembrane</keyword>
<feature type="transmembrane region" description="Helical" evidence="2">
    <location>
        <begin position="6"/>
        <end position="29"/>
    </location>
</feature>
<reference evidence="4 5" key="1">
    <citation type="journal article" date="2013" name="Curr. Biol.">
        <title>The Genome of the Foraminiferan Reticulomyxa filosa.</title>
        <authorList>
            <person name="Glockner G."/>
            <person name="Hulsmann N."/>
            <person name="Schleicher M."/>
            <person name="Noegel A.A."/>
            <person name="Eichinger L."/>
            <person name="Gallinger C."/>
            <person name="Pawlowski J."/>
            <person name="Sierra R."/>
            <person name="Euteneuer U."/>
            <person name="Pillet L."/>
            <person name="Moustafa A."/>
            <person name="Platzer M."/>
            <person name="Groth M."/>
            <person name="Szafranski K."/>
            <person name="Schliwa M."/>
        </authorList>
    </citation>
    <scope>NUCLEOTIDE SEQUENCE [LARGE SCALE GENOMIC DNA]</scope>
</reference>
<gene>
    <name evidence="4" type="ORF">RFI_31781</name>
</gene>
<organism evidence="4 5">
    <name type="scientific">Reticulomyxa filosa</name>
    <dbReference type="NCBI Taxonomy" id="46433"/>
    <lineage>
        <taxon>Eukaryota</taxon>
        <taxon>Sar</taxon>
        <taxon>Rhizaria</taxon>
        <taxon>Retaria</taxon>
        <taxon>Foraminifera</taxon>
        <taxon>Monothalamids</taxon>
        <taxon>Reticulomyxidae</taxon>
        <taxon>Reticulomyxa</taxon>
    </lineage>
</organism>
<comment type="caution">
    <text evidence="4">The sequence shown here is derived from an EMBL/GenBank/DDBJ whole genome shotgun (WGS) entry which is preliminary data.</text>
</comment>
<evidence type="ECO:0000256" key="1">
    <source>
        <dbReference type="SAM" id="MobiDB-lite"/>
    </source>
</evidence>
<accession>X6LW61</accession>
<sequence>MYILLIYSFLLLLLLFFFFFFNISFHCFISFHSISGDMFNYNKDFNVESFTSNDKTHFVFRTTRNIAQDEELTVDYGNVDQKPNFMLLNDYHYVYLFNPNDYMVIPFYHFTKNDTTKIGEIKHPLLEQIFATWQLTEITLLFPPNSNSNSNSKSDLNGGGGHDDQTLMQMQTQGRKEVSNGILQLWMLSILQLCQFDLWDSQNEWLMKFAYLQQDMFTDTFHIIQFVKTTVLSHRNRSFLKKSIKRVQHFLATCIRDRYKLSIVQDLTALDLTSQSRFKTDHDIIMQAVSTVRATEQMILITAYNQAVFLFDHVLQRS</sequence>